<dbReference type="Pfam" id="PF03351">
    <property type="entry name" value="DOMON"/>
    <property type="match status" value="1"/>
</dbReference>
<evidence type="ECO:0000256" key="10">
    <source>
        <dbReference type="ARBA" id="ARBA00023136"/>
    </source>
</evidence>
<dbReference type="PROSITE" id="PS00084">
    <property type="entry name" value="CU2_MONOOXYGENASE_1"/>
    <property type="match status" value="1"/>
</dbReference>
<dbReference type="AlphaFoldDB" id="A0A9P0HHY7"/>
<keyword evidence="8" id="KW-0186">Copper</keyword>
<reference evidence="15" key="1">
    <citation type="submission" date="2022-01" db="EMBL/GenBank/DDBJ databases">
        <authorList>
            <person name="King R."/>
        </authorList>
    </citation>
    <scope>NUCLEOTIDE SEQUENCE</scope>
</reference>
<dbReference type="InterPro" id="IPR045266">
    <property type="entry name" value="DOH_DOMON"/>
</dbReference>
<dbReference type="InterPro" id="IPR028460">
    <property type="entry name" value="Tbh/DBH"/>
</dbReference>
<evidence type="ECO:0000256" key="1">
    <source>
        <dbReference type="ARBA" id="ARBA00001973"/>
    </source>
</evidence>
<evidence type="ECO:0000313" key="15">
    <source>
        <dbReference type="EMBL" id="CAH1402853.1"/>
    </source>
</evidence>
<keyword evidence="13" id="KW-0732">Signal</keyword>
<dbReference type="PANTHER" id="PTHR10157:SF29">
    <property type="entry name" value="DOPAMINE BETA-HYDROXYLASE"/>
    <property type="match status" value="1"/>
</dbReference>
<evidence type="ECO:0000313" key="16">
    <source>
        <dbReference type="Proteomes" id="UP001152798"/>
    </source>
</evidence>
<dbReference type="InterPro" id="IPR014784">
    <property type="entry name" value="Cu2_ascorb_mOase-like_C"/>
</dbReference>
<feature type="signal peptide" evidence="13">
    <location>
        <begin position="1"/>
        <end position="19"/>
    </location>
</feature>
<dbReference type="GO" id="GO:0006589">
    <property type="term" value="P:octopamine biosynthetic process"/>
    <property type="evidence" value="ECO:0007669"/>
    <property type="project" value="TreeGrafter"/>
</dbReference>
<keyword evidence="16" id="KW-1185">Reference proteome</keyword>
<comment type="subcellular location">
    <subcellularLocation>
        <location evidence="2">Membrane</location>
        <topology evidence="2">Single-pass membrane protein</topology>
    </subcellularLocation>
</comment>
<evidence type="ECO:0000256" key="12">
    <source>
        <dbReference type="ARBA" id="ARBA00023180"/>
    </source>
</evidence>
<keyword evidence="12" id="KW-0325">Glycoprotein</keyword>
<dbReference type="InterPro" id="IPR005018">
    <property type="entry name" value="DOMON_domain"/>
</dbReference>
<gene>
    <name evidence="15" type="ORF">NEZAVI_LOCUS11574</name>
</gene>
<comment type="similarity">
    <text evidence="3">Belongs to the copper type II ascorbate-dependent monooxygenase family.</text>
</comment>
<dbReference type="SUPFAM" id="SSF49742">
    <property type="entry name" value="PHM/PNGase F"/>
    <property type="match status" value="2"/>
</dbReference>
<dbReference type="FunFam" id="2.60.120.230:FF:000001">
    <property type="entry name" value="Monooxygenase, DBH-like 1"/>
    <property type="match status" value="1"/>
</dbReference>
<proteinExistence type="inferred from homology"/>
<evidence type="ECO:0000256" key="9">
    <source>
        <dbReference type="ARBA" id="ARBA00023033"/>
    </source>
</evidence>
<evidence type="ECO:0000256" key="4">
    <source>
        <dbReference type="ARBA" id="ARBA00022692"/>
    </source>
</evidence>
<evidence type="ECO:0000256" key="3">
    <source>
        <dbReference type="ARBA" id="ARBA00010676"/>
    </source>
</evidence>
<dbReference type="EMBL" id="OV725081">
    <property type="protein sequence ID" value="CAH1402853.1"/>
    <property type="molecule type" value="Genomic_DNA"/>
</dbReference>
<dbReference type="Pfam" id="PF01082">
    <property type="entry name" value="Cu2_monooxygen"/>
    <property type="match status" value="1"/>
</dbReference>
<evidence type="ECO:0000259" key="14">
    <source>
        <dbReference type="PROSITE" id="PS50836"/>
    </source>
</evidence>
<dbReference type="Gene3D" id="2.60.120.230">
    <property type="match status" value="1"/>
</dbReference>
<keyword evidence="9" id="KW-0503">Monooxygenase</keyword>
<evidence type="ECO:0000256" key="8">
    <source>
        <dbReference type="ARBA" id="ARBA00023008"/>
    </source>
</evidence>
<dbReference type="InterPro" id="IPR020611">
    <property type="entry name" value="Cu2_ascorb_mOase_CS-1"/>
</dbReference>
<dbReference type="InterPro" id="IPR024548">
    <property type="entry name" value="Cu2_monoox_C"/>
</dbReference>
<protein>
    <recommendedName>
        <fullName evidence="14">DOMON domain-containing protein</fullName>
    </recommendedName>
</protein>
<keyword evidence="6" id="KW-1133">Transmembrane helix</keyword>
<evidence type="ECO:0000256" key="7">
    <source>
        <dbReference type="ARBA" id="ARBA00023002"/>
    </source>
</evidence>
<evidence type="ECO:0000256" key="2">
    <source>
        <dbReference type="ARBA" id="ARBA00004167"/>
    </source>
</evidence>
<dbReference type="GO" id="GO:0030667">
    <property type="term" value="C:secretory granule membrane"/>
    <property type="evidence" value="ECO:0007669"/>
    <property type="project" value="TreeGrafter"/>
</dbReference>
<dbReference type="Gene3D" id="2.60.120.310">
    <property type="entry name" value="Copper type II, ascorbate-dependent monooxygenase, N-terminal domain"/>
    <property type="match status" value="1"/>
</dbReference>
<dbReference type="GO" id="GO:0005507">
    <property type="term" value="F:copper ion binding"/>
    <property type="evidence" value="ECO:0007669"/>
    <property type="project" value="InterPro"/>
</dbReference>
<sequence length="584" mass="65989">MKKWLVVVVSSWVLALVRGSEAPPGVYVLPLDPQAKHHFFWTLDYVDSTIQIEVQASISNNNWFGVGFSDRGERTNADWCIFVSDKTGRARILDAWTDDKCLLTIDQSQDCQGLRHTRTSSNTSRFSFYRKFDTCEPQDYIIERGTTHIVWTVGEGRIDGRNLCSLEGGFTRTELLKPPSQGFIPGEESWHLTVTAGGVSVPSSDTTYYCKVTKLPQQLINKHHLVQFEAVVTKGNEGLVHHMELFHCEADRDAAIPLYRGNCEKKPKSVEVCKKVMAAWAMGATPFIYPLEAGLPIGGSNYGSYAMLEVHYNNPEMRADWVDDSGLRVYLTKKLRANDAAVIELGLEYTDKMAIPPKQPSFQLSASCLPQCTGVSLPEGGIKVFASQLHTHLTGIRVETHHYRNGLELPLLNQDKHYSTHFQEIRLLPQPVNVLPGDWLETKCLYDTASRENITLGGYAISDEMCVNYIYYFPSTELEVCKSSISDQPLADYFDTLHKFEDQATGSQLPISQSYKAIEWNPLRVEVLNKLYEEAPMYMQCNMSSGSRFPGDWTALHRPSITTPLPKEKRQCDDIKEEKVNDLY</sequence>
<dbReference type="OrthoDB" id="129121at2759"/>
<feature type="chain" id="PRO_5040177801" description="DOMON domain-containing protein" evidence="13">
    <location>
        <begin position="20"/>
        <end position="584"/>
    </location>
</feature>
<evidence type="ECO:0000256" key="11">
    <source>
        <dbReference type="ARBA" id="ARBA00023157"/>
    </source>
</evidence>
<dbReference type="GO" id="GO:0005615">
    <property type="term" value="C:extracellular space"/>
    <property type="evidence" value="ECO:0007669"/>
    <property type="project" value="TreeGrafter"/>
</dbReference>
<dbReference type="Pfam" id="PF03712">
    <property type="entry name" value="Cu2_monoox_C"/>
    <property type="match status" value="1"/>
</dbReference>
<dbReference type="PRINTS" id="PR00767">
    <property type="entry name" value="DBMONOXGNASE"/>
</dbReference>
<comment type="cofactor">
    <cofactor evidence="1">
        <name>Cu(2+)</name>
        <dbReference type="ChEBI" id="CHEBI:29036"/>
    </cofactor>
</comment>
<dbReference type="SMART" id="SM00664">
    <property type="entry name" value="DoH"/>
    <property type="match status" value="1"/>
</dbReference>
<evidence type="ECO:0000256" key="6">
    <source>
        <dbReference type="ARBA" id="ARBA00022989"/>
    </source>
</evidence>
<evidence type="ECO:0000256" key="5">
    <source>
        <dbReference type="ARBA" id="ARBA00022723"/>
    </source>
</evidence>
<dbReference type="GO" id="GO:0042421">
    <property type="term" value="P:norepinephrine biosynthetic process"/>
    <property type="evidence" value="ECO:0007669"/>
    <property type="project" value="TreeGrafter"/>
</dbReference>
<dbReference type="GO" id="GO:0004500">
    <property type="term" value="F:dopamine beta-monooxygenase activity"/>
    <property type="evidence" value="ECO:0007669"/>
    <property type="project" value="InterPro"/>
</dbReference>
<dbReference type="PROSITE" id="PS50836">
    <property type="entry name" value="DOMON"/>
    <property type="match status" value="1"/>
</dbReference>
<dbReference type="InterPro" id="IPR008977">
    <property type="entry name" value="PHM/PNGase_F_dom_sf"/>
</dbReference>
<accession>A0A9P0HHY7</accession>
<keyword evidence="10" id="KW-0472">Membrane</keyword>
<dbReference type="InterPro" id="IPR000323">
    <property type="entry name" value="Cu2_ascorb_mOase_N"/>
</dbReference>
<keyword evidence="5" id="KW-0479">Metal-binding</keyword>
<dbReference type="PANTHER" id="PTHR10157">
    <property type="entry name" value="DOPAMINE BETA HYDROXYLASE RELATED"/>
    <property type="match status" value="1"/>
</dbReference>
<evidence type="ECO:0000256" key="13">
    <source>
        <dbReference type="SAM" id="SignalP"/>
    </source>
</evidence>
<feature type="domain" description="DOMON" evidence="14">
    <location>
        <begin position="35"/>
        <end position="154"/>
    </location>
</feature>
<organism evidence="15 16">
    <name type="scientific">Nezara viridula</name>
    <name type="common">Southern green stink bug</name>
    <name type="synonym">Cimex viridulus</name>
    <dbReference type="NCBI Taxonomy" id="85310"/>
    <lineage>
        <taxon>Eukaryota</taxon>
        <taxon>Metazoa</taxon>
        <taxon>Ecdysozoa</taxon>
        <taxon>Arthropoda</taxon>
        <taxon>Hexapoda</taxon>
        <taxon>Insecta</taxon>
        <taxon>Pterygota</taxon>
        <taxon>Neoptera</taxon>
        <taxon>Paraneoptera</taxon>
        <taxon>Hemiptera</taxon>
        <taxon>Heteroptera</taxon>
        <taxon>Panheteroptera</taxon>
        <taxon>Pentatomomorpha</taxon>
        <taxon>Pentatomoidea</taxon>
        <taxon>Pentatomidae</taxon>
        <taxon>Pentatominae</taxon>
        <taxon>Nezara</taxon>
    </lineage>
</organism>
<keyword evidence="4" id="KW-0812">Transmembrane</keyword>
<dbReference type="InterPro" id="IPR036939">
    <property type="entry name" value="Cu2_ascorb_mOase_N_sf"/>
</dbReference>
<dbReference type="InterPro" id="IPR000945">
    <property type="entry name" value="DBH-like"/>
</dbReference>
<dbReference type="CDD" id="cd09631">
    <property type="entry name" value="DOMON_DOH"/>
    <property type="match status" value="1"/>
</dbReference>
<name>A0A9P0HHY7_NEZVI</name>
<dbReference type="Proteomes" id="UP001152798">
    <property type="component" value="Chromosome 5"/>
</dbReference>
<dbReference type="FunFam" id="2.60.120.310:FF:000004">
    <property type="entry name" value="DBH-like monooxygenase protein 1"/>
    <property type="match status" value="1"/>
</dbReference>
<keyword evidence="11" id="KW-1015">Disulfide bond</keyword>
<keyword evidence="7" id="KW-0560">Oxidoreductase</keyword>
<dbReference type="GO" id="GO:0042420">
    <property type="term" value="P:dopamine catabolic process"/>
    <property type="evidence" value="ECO:0007669"/>
    <property type="project" value="TreeGrafter"/>
</dbReference>